<feature type="compositionally biased region" description="Polar residues" evidence="4">
    <location>
        <begin position="135"/>
        <end position="144"/>
    </location>
</feature>
<dbReference type="SUPFAM" id="SSF103657">
    <property type="entry name" value="BAR/IMD domain-like"/>
    <property type="match status" value="1"/>
</dbReference>
<dbReference type="GO" id="GO:0005085">
    <property type="term" value="F:guanyl-nucleotide exchange factor activity"/>
    <property type="evidence" value="ECO:0007669"/>
    <property type="project" value="UniProtKB-KW"/>
</dbReference>
<dbReference type="InterPro" id="IPR000219">
    <property type="entry name" value="DH_dom"/>
</dbReference>
<dbReference type="OrthoDB" id="10256089at2759"/>
<evidence type="ECO:0008006" key="9">
    <source>
        <dbReference type="Google" id="ProtNLM"/>
    </source>
</evidence>
<dbReference type="EMBL" id="MCGO01000030">
    <property type="protein sequence ID" value="ORY41957.1"/>
    <property type="molecule type" value="Genomic_DNA"/>
</dbReference>
<dbReference type="CDD" id="cd00160">
    <property type="entry name" value="RhoGEF"/>
    <property type="match status" value="1"/>
</dbReference>
<evidence type="ECO:0000256" key="2">
    <source>
        <dbReference type="ARBA" id="ARBA00022658"/>
    </source>
</evidence>
<dbReference type="InterPro" id="IPR001452">
    <property type="entry name" value="SH3_domain"/>
</dbReference>
<dbReference type="InterPro" id="IPR035899">
    <property type="entry name" value="DBL_dom_sf"/>
</dbReference>
<protein>
    <recommendedName>
        <fullName evidence="9">Scaffold protein Tuba</fullName>
    </recommendedName>
</protein>
<dbReference type="InterPro" id="IPR004148">
    <property type="entry name" value="BAR_dom"/>
</dbReference>
<feature type="compositionally biased region" description="Basic and acidic residues" evidence="4">
    <location>
        <begin position="794"/>
        <end position="803"/>
    </location>
</feature>
<dbReference type="AlphaFoldDB" id="A0A1Y2C502"/>
<feature type="compositionally biased region" description="Pro residues" evidence="4">
    <location>
        <begin position="1"/>
        <end position="13"/>
    </location>
</feature>
<organism evidence="7 8">
    <name type="scientific">Rhizoclosmatium globosum</name>
    <dbReference type="NCBI Taxonomy" id="329046"/>
    <lineage>
        <taxon>Eukaryota</taxon>
        <taxon>Fungi</taxon>
        <taxon>Fungi incertae sedis</taxon>
        <taxon>Chytridiomycota</taxon>
        <taxon>Chytridiomycota incertae sedis</taxon>
        <taxon>Chytridiomycetes</taxon>
        <taxon>Chytridiales</taxon>
        <taxon>Chytriomycetaceae</taxon>
        <taxon>Rhizoclosmatium</taxon>
    </lineage>
</organism>
<dbReference type="GO" id="GO:0031991">
    <property type="term" value="P:regulation of actomyosin contractile ring contraction"/>
    <property type="evidence" value="ECO:0007669"/>
    <property type="project" value="TreeGrafter"/>
</dbReference>
<dbReference type="Gene3D" id="2.30.30.40">
    <property type="entry name" value="SH3 Domains"/>
    <property type="match status" value="1"/>
</dbReference>
<accession>A0A1Y2C502</accession>
<evidence type="ECO:0000259" key="6">
    <source>
        <dbReference type="PROSITE" id="PS50010"/>
    </source>
</evidence>
<feature type="region of interest" description="Disordered" evidence="4">
    <location>
        <begin position="779"/>
        <end position="806"/>
    </location>
</feature>
<dbReference type="GO" id="GO:0032955">
    <property type="term" value="P:regulation of division septum assembly"/>
    <property type="evidence" value="ECO:0007669"/>
    <property type="project" value="TreeGrafter"/>
</dbReference>
<dbReference type="STRING" id="329046.A0A1Y2C502"/>
<dbReference type="SMART" id="SM00326">
    <property type="entry name" value="SH3"/>
    <property type="match status" value="1"/>
</dbReference>
<proteinExistence type="predicted"/>
<evidence type="ECO:0000256" key="3">
    <source>
        <dbReference type="PROSITE-ProRule" id="PRU00192"/>
    </source>
</evidence>
<dbReference type="InterPro" id="IPR027267">
    <property type="entry name" value="AH/BAR_dom_sf"/>
</dbReference>
<dbReference type="InterPro" id="IPR036028">
    <property type="entry name" value="SH3-like_dom_sf"/>
</dbReference>
<feature type="domain" description="SH3" evidence="5">
    <location>
        <begin position="822"/>
        <end position="888"/>
    </location>
</feature>
<feature type="compositionally biased region" description="Low complexity" evidence="4">
    <location>
        <begin position="102"/>
        <end position="126"/>
    </location>
</feature>
<dbReference type="Gene3D" id="1.20.900.10">
    <property type="entry name" value="Dbl homology (DH) domain"/>
    <property type="match status" value="1"/>
</dbReference>
<sequence>MSSRGPPPPPPAKPKSLSALPIESSDNSFSATDAARAARASGSIASRIAALGLNLNDAASTKTDDLPPNSTSNSNSTKRLSTPTPVSPSRKPAPPPPPPPSRRQLARPATPSTFQSNQLNQSNQSNGDPLPPRPTQSHSHTHTQNIELRRKASLDSQHTVNSAASLSFDPSVAVAPPSPVPQARLRPQPRRSGSVRAGVQPGPSHTTSPPDSPLIRPSHSLGAPLLDDESSSSSFSASIPKRDRILQELVETERSFLNDLNVLRDVYILPATNRAIFSTSEIKLLFGNVDDLISLSSSFLDVLTEKVNEDRVSEAFLDMAPAIEETYSQYCKNNETQMTRLFDYTSPHASEVVQSFFKECQSQLAGRTNAWDLSSLIIKPVQRVLKYPLLLASLLKETNEYHPDHERLKMAATEMARISEEINDVKKRKDTVEKYVEGKGGINVMHGISKKFARGIEELKHVTKVVDGTRDDTYAEIHDKFMLQHTKIMTFSRDLNQWLKTVKDTLEAQDTLSATLEDVYLLGNTQLLQANSGSSGMLSGIGGRSLSAWGSLKRKTNDYGSRTSSSSSLNGHGITVAEYRRICAKRGYEPWKEAEAEVKQNIVPAINSLLSLLKGPLLLIKKRDMKLLDHDRAKRMHAKGEPVDKALDESSQAYVSINAQLILELPKLSQLVSTYMDKVVGAFVAVQRRVHEAVLGEMRVVVNSFEGNFSVGGRGHGGPGVVEEFKTASAADPDVARRVYEIGLLENWRENVWRNDEFIDNTDERGRFAFGKSVSNRNLSHRGGGGGAGSVRAESVRSGRTDDDVVTSSIGRRTSSLMQSTVDGFEVVSLYAFTAEVEDELDLQAGDVLWIDSVSGRNGDFENEDWWHARNLVDGRDGWIPFNYVQRH</sequence>
<feature type="region of interest" description="Disordered" evidence="4">
    <location>
        <begin position="58"/>
        <end position="144"/>
    </location>
</feature>
<dbReference type="Pfam" id="PF03114">
    <property type="entry name" value="BAR"/>
    <property type="match status" value="1"/>
</dbReference>
<evidence type="ECO:0000256" key="4">
    <source>
        <dbReference type="SAM" id="MobiDB-lite"/>
    </source>
</evidence>
<dbReference type="SMART" id="SM00721">
    <property type="entry name" value="BAR"/>
    <property type="match status" value="1"/>
</dbReference>
<dbReference type="SUPFAM" id="SSF48065">
    <property type="entry name" value="DBL homology domain (DH-domain)"/>
    <property type="match status" value="1"/>
</dbReference>
<evidence type="ECO:0000259" key="5">
    <source>
        <dbReference type="PROSITE" id="PS50002"/>
    </source>
</evidence>
<keyword evidence="2" id="KW-0344">Guanine-nucleotide releasing factor</keyword>
<dbReference type="Pfam" id="PF14604">
    <property type="entry name" value="SH3_9"/>
    <property type="match status" value="1"/>
</dbReference>
<feature type="domain" description="DH" evidence="6">
    <location>
        <begin position="241"/>
        <end position="425"/>
    </location>
</feature>
<evidence type="ECO:0000313" key="8">
    <source>
        <dbReference type="Proteomes" id="UP000193642"/>
    </source>
</evidence>
<dbReference type="CDD" id="cd00174">
    <property type="entry name" value="SH3"/>
    <property type="match status" value="1"/>
</dbReference>
<dbReference type="InterPro" id="IPR051492">
    <property type="entry name" value="Dynamin-Rho_GEF"/>
</dbReference>
<dbReference type="PROSITE" id="PS50002">
    <property type="entry name" value="SH3"/>
    <property type="match status" value="1"/>
</dbReference>
<feature type="compositionally biased region" description="Low complexity" evidence="4">
    <location>
        <begin position="69"/>
        <end position="90"/>
    </location>
</feature>
<dbReference type="PANTHER" id="PTHR22834:SF20">
    <property type="entry name" value="SH3 DOMAIN-CONTAINING PROTEIN"/>
    <property type="match status" value="1"/>
</dbReference>
<feature type="region of interest" description="Disordered" evidence="4">
    <location>
        <begin position="1"/>
        <end position="42"/>
    </location>
</feature>
<evidence type="ECO:0000313" key="7">
    <source>
        <dbReference type="EMBL" id="ORY41957.1"/>
    </source>
</evidence>
<dbReference type="PROSITE" id="PS50010">
    <property type="entry name" value="DH_2"/>
    <property type="match status" value="1"/>
</dbReference>
<dbReference type="PANTHER" id="PTHR22834">
    <property type="entry name" value="NUCLEAR FUSION PROTEIN FUS2"/>
    <property type="match status" value="1"/>
</dbReference>
<evidence type="ECO:0000256" key="1">
    <source>
        <dbReference type="ARBA" id="ARBA00022443"/>
    </source>
</evidence>
<feature type="compositionally biased region" description="Pro residues" evidence="4">
    <location>
        <begin position="91"/>
        <end position="101"/>
    </location>
</feature>
<dbReference type="SMART" id="SM00325">
    <property type="entry name" value="RhoGEF"/>
    <property type="match status" value="1"/>
</dbReference>
<feature type="region of interest" description="Disordered" evidence="4">
    <location>
        <begin position="169"/>
        <end position="237"/>
    </location>
</feature>
<dbReference type="Pfam" id="PF00621">
    <property type="entry name" value="RhoGEF"/>
    <property type="match status" value="1"/>
</dbReference>
<keyword evidence="1 3" id="KW-0728">SH3 domain</keyword>
<name>A0A1Y2C502_9FUNG</name>
<gene>
    <name evidence="7" type="ORF">BCR33DRAFT_328851</name>
</gene>
<dbReference type="Gene3D" id="1.20.1270.60">
    <property type="entry name" value="Arfaptin homology (AH) domain/BAR domain"/>
    <property type="match status" value="1"/>
</dbReference>
<dbReference type="Proteomes" id="UP000193642">
    <property type="component" value="Unassembled WGS sequence"/>
</dbReference>
<comment type="caution">
    <text evidence="7">The sequence shown here is derived from an EMBL/GenBank/DDBJ whole genome shotgun (WGS) entry which is preliminary data.</text>
</comment>
<dbReference type="GO" id="GO:0005737">
    <property type="term" value="C:cytoplasm"/>
    <property type="evidence" value="ECO:0007669"/>
    <property type="project" value="InterPro"/>
</dbReference>
<keyword evidence="8" id="KW-1185">Reference proteome</keyword>
<dbReference type="SUPFAM" id="SSF50044">
    <property type="entry name" value="SH3-domain"/>
    <property type="match status" value="1"/>
</dbReference>
<reference evidence="7 8" key="1">
    <citation type="submission" date="2016-07" db="EMBL/GenBank/DDBJ databases">
        <title>Pervasive Adenine N6-methylation of Active Genes in Fungi.</title>
        <authorList>
            <consortium name="DOE Joint Genome Institute"/>
            <person name="Mondo S.J."/>
            <person name="Dannebaum R.O."/>
            <person name="Kuo R.C."/>
            <person name="Labutti K."/>
            <person name="Haridas S."/>
            <person name="Kuo A."/>
            <person name="Salamov A."/>
            <person name="Ahrendt S.R."/>
            <person name="Lipzen A."/>
            <person name="Sullivan W."/>
            <person name="Andreopoulos W.B."/>
            <person name="Clum A."/>
            <person name="Lindquist E."/>
            <person name="Daum C."/>
            <person name="Ramamoorthy G.K."/>
            <person name="Gryganskyi A."/>
            <person name="Culley D."/>
            <person name="Magnuson J.K."/>
            <person name="James T.Y."/>
            <person name="O'Malley M.A."/>
            <person name="Stajich J.E."/>
            <person name="Spatafora J.W."/>
            <person name="Visel A."/>
            <person name="Grigoriev I.V."/>
        </authorList>
    </citation>
    <scope>NUCLEOTIDE SEQUENCE [LARGE SCALE GENOMIC DNA]</scope>
    <source>
        <strain evidence="7 8">JEL800</strain>
    </source>
</reference>